<proteinExistence type="predicted"/>
<gene>
    <name evidence="1" type="ORF">SAMN05216180_1964</name>
</gene>
<evidence type="ECO:0000313" key="1">
    <source>
        <dbReference type="EMBL" id="SEM83420.1"/>
    </source>
</evidence>
<keyword evidence="2" id="KW-1185">Reference proteome</keyword>
<reference evidence="1 2" key="1">
    <citation type="submission" date="2016-10" db="EMBL/GenBank/DDBJ databases">
        <authorList>
            <person name="de Groot N.N."/>
        </authorList>
    </citation>
    <scope>NUCLEOTIDE SEQUENCE [LARGE SCALE GENOMIC DNA]</scope>
    <source>
        <strain evidence="1 2">CGMCC 1.5070</strain>
    </source>
</reference>
<dbReference type="Proteomes" id="UP000199158">
    <property type="component" value="Unassembled WGS sequence"/>
</dbReference>
<dbReference type="STRING" id="474960.SAMN05216180_1964"/>
<accession>A0A1H8BKK3</accession>
<protein>
    <submittedName>
        <fullName evidence="1">Uncharacterized protein</fullName>
    </submittedName>
</protein>
<name>A0A1H8BKK3_9FIRM</name>
<dbReference type="EMBL" id="FOCG01000001">
    <property type="protein sequence ID" value="SEM83420.1"/>
    <property type="molecule type" value="Genomic_DNA"/>
</dbReference>
<organism evidence="1 2">
    <name type="scientific">Hydrogenoanaerobacterium saccharovorans</name>
    <dbReference type="NCBI Taxonomy" id="474960"/>
    <lineage>
        <taxon>Bacteria</taxon>
        <taxon>Bacillati</taxon>
        <taxon>Bacillota</taxon>
        <taxon>Clostridia</taxon>
        <taxon>Eubacteriales</taxon>
        <taxon>Oscillospiraceae</taxon>
        <taxon>Hydrogenoanaerobacterium</taxon>
    </lineage>
</organism>
<evidence type="ECO:0000313" key="2">
    <source>
        <dbReference type="Proteomes" id="UP000199158"/>
    </source>
</evidence>
<dbReference type="AlphaFoldDB" id="A0A1H8BKK3"/>
<sequence>MNRVIVANLRNLGNAYFHYNRGWRKKKIDLSKETML</sequence>